<dbReference type="InterPro" id="IPR036250">
    <property type="entry name" value="AcylCo_DH-like_C"/>
</dbReference>
<dbReference type="AlphaFoldDB" id="A0A2H3JCY5"/>
<evidence type="ECO:0000256" key="1">
    <source>
        <dbReference type="ARBA" id="ARBA00009347"/>
    </source>
</evidence>
<reference evidence="7 8" key="1">
    <citation type="journal article" date="2012" name="Science">
        <title>The Paleozoic origin of enzymatic lignin decomposition reconstructed from 31 fungal genomes.</title>
        <authorList>
            <person name="Floudas D."/>
            <person name="Binder M."/>
            <person name="Riley R."/>
            <person name="Barry K."/>
            <person name="Blanchette R.A."/>
            <person name="Henrissat B."/>
            <person name="Martinez A.T."/>
            <person name="Otillar R."/>
            <person name="Spatafora J.W."/>
            <person name="Yadav J.S."/>
            <person name="Aerts A."/>
            <person name="Benoit I."/>
            <person name="Boyd A."/>
            <person name="Carlson A."/>
            <person name="Copeland A."/>
            <person name="Coutinho P.M."/>
            <person name="de Vries R.P."/>
            <person name="Ferreira P."/>
            <person name="Findley K."/>
            <person name="Foster B."/>
            <person name="Gaskell J."/>
            <person name="Glotzer D."/>
            <person name="Gorecki P."/>
            <person name="Heitman J."/>
            <person name="Hesse C."/>
            <person name="Hori C."/>
            <person name="Igarashi K."/>
            <person name="Jurgens J.A."/>
            <person name="Kallen N."/>
            <person name="Kersten P."/>
            <person name="Kohler A."/>
            <person name="Kuees U."/>
            <person name="Kumar T.K.A."/>
            <person name="Kuo A."/>
            <person name="LaButti K."/>
            <person name="Larrondo L.F."/>
            <person name="Lindquist E."/>
            <person name="Ling A."/>
            <person name="Lombard V."/>
            <person name="Lucas S."/>
            <person name="Lundell T."/>
            <person name="Martin R."/>
            <person name="McLaughlin D.J."/>
            <person name="Morgenstern I."/>
            <person name="Morin E."/>
            <person name="Murat C."/>
            <person name="Nagy L.G."/>
            <person name="Nolan M."/>
            <person name="Ohm R.A."/>
            <person name="Patyshakuliyeva A."/>
            <person name="Rokas A."/>
            <person name="Ruiz-Duenas F.J."/>
            <person name="Sabat G."/>
            <person name="Salamov A."/>
            <person name="Samejima M."/>
            <person name="Schmutz J."/>
            <person name="Slot J.C."/>
            <person name="St John F."/>
            <person name="Stenlid J."/>
            <person name="Sun H."/>
            <person name="Sun S."/>
            <person name="Syed K."/>
            <person name="Tsang A."/>
            <person name="Wiebenga A."/>
            <person name="Young D."/>
            <person name="Pisabarro A."/>
            <person name="Eastwood D.C."/>
            <person name="Martin F."/>
            <person name="Cullen D."/>
            <person name="Grigoriev I.V."/>
            <person name="Hibbett D.S."/>
        </authorList>
    </citation>
    <scope>NUCLEOTIDE SEQUENCE [LARGE SCALE GENOMIC DNA]</scope>
    <source>
        <strain evidence="7 8">MD-104</strain>
    </source>
</reference>
<dbReference type="InterPro" id="IPR006091">
    <property type="entry name" value="Acyl-CoA_Oxase/DH_mid-dom"/>
</dbReference>
<evidence type="ECO:0000256" key="4">
    <source>
        <dbReference type="RuleBase" id="RU362125"/>
    </source>
</evidence>
<evidence type="ECO:0000313" key="8">
    <source>
        <dbReference type="Proteomes" id="UP000218811"/>
    </source>
</evidence>
<sequence length="584" mass="63633">MKVEQGFQPIPFVEGHPYFTDPALPTLLKRLLPPDVAPAIIADLDRFGGLVSTSMHLNWHMDFLVQYDQWGRRVDDLQTSEGWRGLKALFQQEGIIGIFYERTFKEHSRAYGFAKILLANGDSQVIDCPLSMTDGCARVIELLGTPKAKEDILPRLISRDPLIAFTAGQWMTERPGGSDISQTETRATQINHPLGDAASAYGPKYTLDGFKWFSSATDSNVALALARTGSQTDGSRGLSLFLVPLRLPLLSEPHAPQPSTISNHIFVHRLKNKVGTKILPTAELSLEGSEAYLLGEPGQGVKLITPVLNITRLHSATMSVGSLRRCLAIATAYASVRTIRGGTQLLRDTPLHVAELTKVSITYRALLHMLFGTIALLGKSECNLASEEEALRLPEKACAAMGECMTALGGAGYMTENDIGRMIQDTMVERIWEGTITVLSLDIVRVVSKSAAMDAFVAWAKRTLSSCPAALHDILAETLAALHKALDEVAVAYATPLAPLVARPALFLFSHTAASLYLLEHAVWALNATETTRGTDVEVLKRWVTEFGLAQAVEEVQKARSADSDRLRADQAIAFGAPSTRSHL</sequence>
<dbReference type="GO" id="GO:0003995">
    <property type="term" value="F:acyl-CoA dehydrogenase activity"/>
    <property type="evidence" value="ECO:0007669"/>
    <property type="project" value="TreeGrafter"/>
</dbReference>
<dbReference type="InterPro" id="IPR009075">
    <property type="entry name" value="AcylCo_DH/oxidase_C"/>
</dbReference>
<feature type="domain" description="Acyl-CoA dehydrogenase/oxidase C-terminal" evidence="5">
    <location>
        <begin position="298"/>
        <end position="446"/>
    </location>
</feature>
<proteinExistence type="inferred from homology"/>
<evidence type="ECO:0000259" key="5">
    <source>
        <dbReference type="Pfam" id="PF00441"/>
    </source>
</evidence>
<dbReference type="Pfam" id="PF00441">
    <property type="entry name" value="Acyl-CoA_dh_1"/>
    <property type="match status" value="1"/>
</dbReference>
<comment type="similarity">
    <text evidence="1 4">Belongs to the acyl-CoA dehydrogenase family.</text>
</comment>
<accession>A0A2H3JCY5</accession>
<dbReference type="InterPro" id="IPR052904">
    <property type="entry name" value="Acyl-CoA_dehydrogenase-like"/>
</dbReference>
<name>A0A2H3JCY5_WOLCO</name>
<dbReference type="PANTHER" id="PTHR42707:SF2">
    <property type="entry name" value="ACD11 DEHYDROGENASE"/>
    <property type="match status" value="1"/>
</dbReference>
<dbReference type="SUPFAM" id="SSF56645">
    <property type="entry name" value="Acyl-CoA dehydrogenase NM domain-like"/>
    <property type="match status" value="1"/>
</dbReference>
<dbReference type="STRING" id="742152.A0A2H3JCY5"/>
<gene>
    <name evidence="7" type="ORF">WOLCODRAFT_88441</name>
</gene>
<organism evidence="7 8">
    <name type="scientific">Wolfiporia cocos (strain MD-104)</name>
    <name type="common">Brown rot fungus</name>
    <dbReference type="NCBI Taxonomy" id="742152"/>
    <lineage>
        <taxon>Eukaryota</taxon>
        <taxon>Fungi</taxon>
        <taxon>Dikarya</taxon>
        <taxon>Basidiomycota</taxon>
        <taxon>Agaricomycotina</taxon>
        <taxon>Agaricomycetes</taxon>
        <taxon>Polyporales</taxon>
        <taxon>Phaeolaceae</taxon>
        <taxon>Wolfiporia</taxon>
    </lineage>
</organism>
<dbReference type="Gene3D" id="2.40.110.20">
    <property type="match status" value="1"/>
</dbReference>
<evidence type="ECO:0000313" key="7">
    <source>
        <dbReference type="EMBL" id="PCH40066.1"/>
    </source>
</evidence>
<evidence type="ECO:0000259" key="6">
    <source>
        <dbReference type="Pfam" id="PF02770"/>
    </source>
</evidence>
<dbReference type="OrthoDB" id="10251155at2759"/>
<evidence type="ECO:0000256" key="3">
    <source>
        <dbReference type="ARBA" id="ARBA00022827"/>
    </source>
</evidence>
<keyword evidence="3 4" id="KW-0274">FAD</keyword>
<dbReference type="EMBL" id="KB468053">
    <property type="protein sequence ID" value="PCH40066.1"/>
    <property type="molecule type" value="Genomic_DNA"/>
</dbReference>
<dbReference type="SUPFAM" id="SSF47203">
    <property type="entry name" value="Acyl-CoA dehydrogenase C-terminal domain-like"/>
    <property type="match status" value="1"/>
</dbReference>
<evidence type="ECO:0000256" key="2">
    <source>
        <dbReference type="ARBA" id="ARBA00022630"/>
    </source>
</evidence>
<keyword evidence="8" id="KW-1185">Reference proteome</keyword>
<comment type="cofactor">
    <cofactor evidence="4">
        <name>FAD</name>
        <dbReference type="ChEBI" id="CHEBI:57692"/>
    </cofactor>
</comment>
<feature type="domain" description="Acyl-CoA oxidase/dehydrogenase middle" evidence="6">
    <location>
        <begin position="169"/>
        <end position="287"/>
    </location>
</feature>
<dbReference type="OMA" id="IEMVAMT"/>
<dbReference type="Pfam" id="PF02770">
    <property type="entry name" value="Acyl-CoA_dh_M"/>
    <property type="match status" value="1"/>
</dbReference>
<dbReference type="Proteomes" id="UP000218811">
    <property type="component" value="Unassembled WGS sequence"/>
</dbReference>
<dbReference type="Gene3D" id="1.20.140.10">
    <property type="entry name" value="Butyryl-CoA Dehydrogenase, subunit A, domain 3"/>
    <property type="match status" value="1"/>
</dbReference>
<dbReference type="PANTHER" id="PTHR42707">
    <property type="entry name" value="ACYL-COA DEHYDROGENASE"/>
    <property type="match status" value="1"/>
</dbReference>
<dbReference type="InterPro" id="IPR009100">
    <property type="entry name" value="AcylCoA_DH/oxidase_NM_dom_sf"/>
</dbReference>
<keyword evidence="4" id="KW-0560">Oxidoreductase</keyword>
<evidence type="ECO:0008006" key="9">
    <source>
        <dbReference type="Google" id="ProtNLM"/>
    </source>
</evidence>
<keyword evidence="2 4" id="KW-0285">Flavoprotein</keyword>
<protein>
    <recommendedName>
        <fullName evidence="9">Acyl-CoA dehydrogenase NM domain-like protein</fullName>
    </recommendedName>
</protein>